<dbReference type="Proteomes" id="UP000001514">
    <property type="component" value="Unassembled WGS sequence"/>
</dbReference>
<proteinExistence type="inferred from homology"/>
<evidence type="ECO:0000256" key="2">
    <source>
        <dbReference type="ARBA" id="ARBA00006472"/>
    </source>
</evidence>
<dbReference type="PANTHER" id="PTHR12599">
    <property type="entry name" value="PTERIN-4-ALPHA-CARBINOLAMINE DEHYDRATASE"/>
    <property type="match status" value="1"/>
</dbReference>
<evidence type="ECO:0000256" key="5">
    <source>
        <dbReference type="ARBA" id="ARBA00030497"/>
    </source>
</evidence>
<dbReference type="InParanoid" id="D8SVY9"/>
<dbReference type="InterPro" id="IPR036428">
    <property type="entry name" value="PCD_sf"/>
</dbReference>
<dbReference type="FunCoup" id="D8SVY9">
    <property type="interactions" value="198"/>
</dbReference>
<dbReference type="EMBL" id="GL377647">
    <property type="protein sequence ID" value="EFJ11399.1"/>
    <property type="molecule type" value="Genomic_DNA"/>
</dbReference>
<dbReference type="InterPro" id="IPR001533">
    <property type="entry name" value="Pterin_deHydtase"/>
</dbReference>
<organism evidence="7">
    <name type="scientific">Selaginella moellendorffii</name>
    <name type="common">Spikemoss</name>
    <dbReference type="NCBI Taxonomy" id="88036"/>
    <lineage>
        <taxon>Eukaryota</taxon>
        <taxon>Viridiplantae</taxon>
        <taxon>Streptophyta</taxon>
        <taxon>Embryophyta</taxon>
        <taxon>Tracheophyta</taxon>
        <taxon>Lycopodiopsida</taxon>
        <taxon>Selaginellales</taxon>
        <taxon>Selaginellaceae</taxon>
        <taxon>Selaginella</taxon>
    </lineage>
</organism>
<name>D8SVY9_SELML</name>
<dbReference type="Pfam" id="PF01329">
    <property type="entry name" value="Pterin_4a"/>
    <property type="match status" value="1"/>
</dbReference>
<dbReference type="EC" id="4.2.1.96" evidence="3"/>
<reference evidence="6 7" key="1">
    <citation type="journal article" date="2011" name="Science">
        <title>The Selaginella genome identifies genetic changes associated with the evolution of vascular plants.</title>
        <authorList>
            <person name="Banks J.A."/>
            <person name="Nishiyama T."/>
            <person name="Hasebe M."/>
            <person name="Bowman J.L."/>
            <person name="Gribskov M."/>
            <person name="dePamphilis C."/>
            <person name="Albert V.A."/>
            <person name="Aono N."/>
            <person name="Aoyama T."/>
            <person name="Ambrose B.A."/>
            <person name="Ashton N.W."/>
            <person name="Axtell M.J."/>
            <person name="Barker E."/>
            <person name="Barker M.S."/>
            <person name="Bennetzen J.L."/>
            <person name="Bonawitz N.D."/>
            <person name="Chapple C."/>
            <person name="Cheng C."/>
            <person name="Correa L.G."/>
            <person name="Dacre M."/>
            <person name="DeBarry J."/>
            <person name="Dreyer I."/>
            <person name="Elias M."/>
            <person name="Engstrom E.M."/>
            <person name="Estelle M."/>
            <person name="Feng L."/>
            <person name="Finet C."/>
            <person name="Floyd S.K."/>
            <person name="Frommer W.B."/>
            <person name="Fujita T."/>
            <person name="Gramzow L."/>
            <person name="Gutensohn M."/>
            <person name="Harholt J."/>
            <person name="Hattori M."/>
            <person name="Heyl A."/>
            <person name="Hirai T."/>
            <person name="Hiwatashi Y."/>
            <person name="Ishikawa M."/>
            <person name="Iwata M."/>
            <person name="Karol K.G."/>
            <person name="Koehler B."/>
            <person name="Kolukisaoglu U."/>
            <person name="Kubo M."/>
            <person name="Kurata T."/>
            <person name="Lalonde S."/>
            <person name="Li K."/>
            <person name="Li Y."/>
            <person name="Litt A."/>
            <person name="Lyons E."/>
            <person name="Manning G."/>
            <person name="Maruyama T."/>
            <person name="Michael T.P."/>
            <person name="Mikami K."/>
            <person name="Miyazaki S."/>
            <person name="Morinaga S."/>
            <person name="Murata T."/>
            <person name="Mueller-Roeber B."/>
            <person name="Nelson D.R."/>
            <person name="Obara M."/>
            <person name="Oguri Y."/>
            <person name="Olmstead R.G."/>
            <person name="Onodera N."/>
            <person name="Petersen B.L."/>
            <person name="Pils B."/>
            <person name="Prigge M."/>
            <person name="Rensing S.A."/>
            <person name="Riano-Pachon D.M."/>
            <person name="Roberts A.W."/>
            <person name="Sato Y."/>
            <person name="Scheller H.V."/>
            <person name="Schulz B."/>
            <person name="Schulz C."/>
            <person name="Shakirov E.V."/>
            <person name="Shibagaki N."/>
            <person name="Shinohara N."/>
            <person name="Shippen D.E."/>
            <person name="Soerensen I."/>
            <person name="Sotooka R."/>
            <person name="Sugimoto N."/>
            <person name="Sugita M."/>
            <person name="Sumikawa N."/>
            <person name="Tanurdzic M."/>
            <person name="Theissen G."/>
            <person name="Ulvskov P."/>
            <person name="Wakazuki S."/>
            <person name="Weng J.K."/>
            <person name="Willats W.W."/>
            <person name="Wipf D."/>
            <person name="Wolf P.G."/>
            <person name="Yang L."/>
            <person name="Zimmer A.D."/>
            <person name="Zhu Q."/>
            <person name="Mitros T."/>
            <person name="Hellsten U."/>
            <person name="Loque D."/>
            <person name="Otillar R."/>
            <person name="Salamov A."/>
            <person name="Schmutz J."/>
            <person name="Shapiro H."/>
            <person name="Lindquist E."/>
            <person name="Lucas S."/>
            <person name="Rokhsar D."/>
            <person name="Grigoriev I.V."/>
        </authorList>
    </citation>
    <scope>NUCLEOTIDE SEQUENCE [LARGE SCALE GENOMIC DNA]</scope>
</reference>
<accession>D8SVY9</accession>
<keyword evidence="4" id="KW-0456">Lyase</keyword>
<comment type="similarity">
    <text evidence="2">Belongs to the pterin-4-alpha-carbinolamine dehydratase family.</text>
</comment>
<keyword evidence="7" id="KW-1185">Reference proteome</keyword>
<dbReference type="KEGG" id="smo:SELMODRAFT_426299"/>
<dbReference type="Gene3D" id="3.30.1360.20">
    <property type="entry name" value="Transcriptional coactivator/pterin dehydratase"/>
    <property type="match status" value="1"/>
</dbReference>
<dbReference type="HOGENOM" id="CLU_1075204_0_0_1"/>
<evidence type="ECO:0000313" key="6">
    <source>
        <dbReference type="EMBL" id="EFJ11399.1"/>
    </source>
</evidence>
<protein>
    <recommendedName>
        <fullName evidence="3">4a-hydroxytetrahydrobiopterin dehydratase</fullName>
        <ecNumber evidence="3">4.2.1.96</ecNumber>
    </recommendedName>
    <alternativeName>
        <fullName evidence="5">4-alpha-hydroxy-tetrahydropterin dehydratase</fullName>
    </alternativeName>
</protein>
<dbReference type="eggNOG" id="KOG4073">
    <property type="taxonomic scope" value="Eukaryota"/>
</dbReference>
<dbReference type="PANTHER" id="PTHR12599:SF0">
    <property type="entry name" value="PTERIN-4-ALPHA-CARBINOLAMINE DEHYDRATASE"/>
    <property type="match status" value="1"/>
</dbReference>
<evidence type="ECO:0000256" key="4">
    <source>
        <dbReference type="ARBA" id="ARBA00023239"/>
    </source>
</evidence>
<evidence type="ECO:0000313" key="7">
    <source>
        <dbReference type="Proteomes" id="UP000001514"/>
    </source>
</evidence>
<dbReference type="GO" id="GO:0006729">
    <property type="term" value="P:tetrahydrobiopterin biosynthetic process"/>
    <property type="evidence" value="ECO:0007669"/>
    <property type="project" value="InterPro"/>
</dbReference>
<dbReference type="GO" id="GO:0008124">
    <property type="term" value="F:4-alpha-hydroxytetrahydrobiopterin dehydratase activity"/>
    <property type="evidence" value="ECO:0000318"/>
    <property type="project" value="GO_Central"/>
</dbReference>
<dbReference type="Gramene" id="EFJ11399">
    <property type="protein sequence ID" value="EFJ11399"/>
    <property type="gene ID" value="SELMODRAFT_426299"/>
</dbReference>
<gene>
    <name evidence="6" type="ORF">SELMODRAFT_426299</name>
</gene>
<evidence type="ECO:0000256" key="3">
    <source>
        <dbReference type="ARBA" id="ARBA00013252"/>
    </source>
</evidence>
<dbReference type="GO" id="GO:0005739">
    <property type="term" value="C:mitochondrion"/>
    <property type="evidence" value="ECO:0000318"/>
    <property type="project" value="GO_Central"/>
</dbReference>
<evidence type="ECO:0000256" key="1">
    <source>
        <dbReference type="ARBA" id="ARBA00001554"/>
    </source>
</evidence>
<dbReference type="SUPFAM" id="SSF55248">
    <property type="entry name" value="PCD-like"/>
    <property type="match status" value="1"/>
</dbReference>
<dbReference type="STRING" id="88036.D8SVY9"/>
<dbReference type="AlphaFoldDB" id="D8SVY9"/>
<dbReference type="PROSITE" id="PS51257">
    <property type="entry name" value="PROKAR_LIPOPROTEIN"/>
    <property type="match status" value="1"/>
</dbReference>
<comment type="catalytic activity">
    <reaction evidence="1">
        <text>(4aS,6R)-4a-hydroxy-L-erythro-5,6,7,8-tetrahydrobiopterin = (6R)-L-erythro-6,7-dihydrobiopterin + H2O</text>
        <dbReference type="Rhea" id="RHEA:11920"/>
        <dbReference type="ChEBI" id="CHEBI:15377"/>
        <dbReference type="ChEBI" id="CHEBI:15642"/>
        <dbReference type="ChEBI" id="CHEBI:43120"/>
        <dbReference type="EC" id="4.2.1.96"/>
    </reaction>
</comment>
<dbReference type="CDD" id="cd00913">
    <property type="entry name" value="PCD_DCoH_subfamily_a"/>
    <property type="match status" value="1"/>
</dbReference>
<sequence length="259" mass="28723">MGPCGKRMLGRMAYSLGVFGAAVACKARIPIAVIARSMSSQSSQASDEIISDLSKKKCVPCDSKNLRPMSEESAKELLHQAPGWTIEQVDGKLELQRSWRTKSFIKGIEFFKLVSDVAEAEGHHPDLHLTGYNNVRINISTHSAGGLTENDFILAAKIGALDASDLFRKPKIIQAKKMFYSVHRHFPCAWTIRAQDVCQWLHVNPVASTFVYVTGNLDVWDTQRPWKEDTVLPALKEQSNSKQGSTVDISLLNAKRILG</sequence>